<organism evidence="2 3">
    <name type="scientific">Haemaphysalis longicornis</name>
    <name type="common">Bush tick</name>
    <dbReference type="NCBI Taxonomy" id="44386"/>
    <lineage>
        <taxon>Eukaryota</taxon>
        <taxon>Metazoa</taxon>
        <taxon>Ecdysozoa</taxon>
        <taxon>Arthropoda</taxon>
        <taxon>Chelicerata</taxon>
        <taxon>Arachnida</taxon>
        <taxon>Acari</taxon>
        <taxon>Parasitiformes</taxon>
        <taxon>Ixodida</taxon>
        <taxon>Ixodoidea</taxon>
        <taxon>Ixodidae</taxon>
        <taxon>Haemaphysalinae</taxon>
        <taxon>Haemaphysalis</taxon>
    </lineage>
</organism>
<dbReference type="EMBL" id="JABSTR010000001">
    <property type="protein sequence ID" value="KAH9360742.1"/>
    <property type="molecule type" value="Genomic_DNA"/>
</dbReference>
<dbReference type="AlphaFoldDB" id="A0A9J6F700"/>
<feature type="region of interest" description="Disordered" evidence="1">
    <location>
        <begin position="33"/>
        <end position="70"/>
    </location>
</feature>
<name>A0A9J6F700_HAELO</name>
<protein>
    <submittedName>
        <fullName evidence="2">Uncharacterized protein</fullName>
    </submittedName>
</protein>
<evidence type="ECO:0000313" key="2">
    <source>
        <dbReference type="EMBL" id="KAH9360742.1"/>
    </source>
</evidence>
<sequence length="141" mass="16153">MAPVVVQGEDISPDMVTPERGWLECFRQRDARTLMQHQSAQPSSSTTKQDKSSRQPRKPIRSPQLPRKHLKIIIRPRNGRDVMKAGMAELRDAILRAAVLQTNEAREDIMRTNPEKEYRGSKHAESCPSREIQCYCFSLPP</sequence>
<reference evidence="2 3" key="1">
    <citation type="journal article" date="2020" name="Cell">
        <title>Large-Scale Comparative Analyses of Tick Genomes Elucidate Their Genetic Diversity and Vector Capacities.</title>
        <authorList>
            <consortium name="Tick Genome and Microbiome Consortium (TIGMIC)"/>
            <person name="Jia N."/>
            <person name="Wang J."/>
            <person name="Shi W."/>
            <person name="Du L."/>
            <person name="Sun Y."/>
            <person name="Zhan W."/>
            <person name="Jiang J.F."/>
            <person name="Wang Q."/>
            <person name="Zhang B."/>
            <person name="Ji P."/>
            <person name="Bell-Sakyi L."/>
            <person name="Cui X.M."/>
            <person name="Yuan T.T."/>
            <person name="Jiang B.G."/>
            <person name="Yang W.F."/>
            <person name="Lam T.T."/>
            <person name="Chang Q.C."/>
            <person name="Ding S.J."/>
            <person name="Wang X.J."/>
            <person name="Zhu J.G."/>
            <person name="Ruan X.D."/>
            <person name="Zhao L."/>
            <person name="Wei J.T."/>
            <person name="Ye R.Z."/>
            <person name="Que T.C."/>
            <person name="Du C.H."/>
            <person name="Zhou Y.H."/>
            <person name="Cheng J.X."/>
            <person name="Dai P.F."/>
            <person name="Guo W.B."/>
            <person name="Han X.H."/>
            <person name="Huang E.J."/>
            <person name="Li L.F."/>
            <person name="Wei W."/>
            <person name="Gao Y.C."/>
            <person name="Liu J.Z."/>
            <person name="Shao H.Z."/>
            <person name="Wang X."/>
            <person name="Wang C.C."/>
            <person name="Yang T.C."/>
            <person name="Huo Q.B."/>
            <person name="Li W."/>
            <person name="Chen H.Y."/>
            <person name="Chen S.E."/>
            <person name="Zhou L.G."/>
            <person name="Ni X.B."/>
            <person name="Tian J.H."/>
            <person name="Sheng Y."/>
            <person name="Liu T."/>
            <person name="Pan Y.S."/>
            <person name="Xia L.Y."/>
            <person name="Li J."/>
            <person name="Zhao F."/>
            <person name="Cao W.C."/>
        </authorList>
    </citation>
    <scope>NUCLEOTIDE SEQUENCE [LARGE SCALE GENOMIC DNA]</scope>
    <source>
        <strain evidence="2">HaeL-2018</strain>
    </source>
</reference>
<proteinExistence type="predicted"/>
<dbReference type="VEuPathDB" id="VectorBase:HLOH_057531"/>
<feature type="compositionally biased region" description="Basic residues" evidence="1">
    <location>
        <begin position="54"/>
        <end position="70"/>
    </location>
</feature>
<comment type="caution">
    <text evidence="2">The sequence shown here is derived from an EMBL/GenBank/DDBJ whole genome shotgun (WGS) entry which is preliminary data.</text>
</comment>
<keyword evidence="3" id="KW-1185">Reference proteome</keyword>
<evidence type="ECO:0000256" key="1">
    <source>
        <dbReference type="SAM" id="MobiDB-lite"/>
    </source>
</evidence>
<gene>
    <name evidence="2" type="ORF">HPB48_020221</name>
</gene>
<feature type="compositionally biased region" description="Polar residues" evidence="1">
    <location>
        <begin position="35"/>
        <end position="47"/>
    </location>
</feature>
<accession>A0A9J6F700</accession>
<dbReference type="Proteomes" id="UP000821853">
    <property type="component" value="Chromosome 1"/>
</dbReference>
<evidence type="ECO:0000313" key="3">
    <source>
        <dbReference type="Proteomes" id="UP000821853"/>
    </source>
</evidence>